<dbReference type="InterPro" id="IPR050517">
    <property type="entry name" value="DDR_Repair_Kinase"/>
</dbReference>
<dbReference type="OrthoDB" id="6152871at2759"/>
<organism evidence="6 7">
    <name type="scientific">Desmophyllum pertusum</name>
    <dbReference type="NCBI Taxonomy" id="174260"/>
    <lineage>
        <taxon>Eukaryota</taxon>
        <taxon>Metazoa</taxon>
        <taxon>Cnidaria</taxon>
        <taxon>Anthozoa</taxon>
        <taxon>Hexacorallia</taxon>
        <taxon>Scleractinia</taxon>
        <taxon>Caryophylliina</taxon>
        <taxon>Caryophylliidae</taxon>
        <taxon>Desmophyllum</taxon>
    </lineage>
</organism>
<dbReference type="Proteomes" id="UP001163046">
    <property type="component" value="Unassembled WGS sequence"/>
</dbReference>
<dbReference type="GO" id="GO:0004674">
    <property type="term" value="F:protein serine/threonine kinase activity"/>
    <property type="evidence" value="ECO:0007669"/>
    <property type="project" value="UniProtKB-KW"/>
</dbReference>
<comment type="caution">
    <text evidence="6">The sequence shown here is derived from an EMBL/GenBank/DDBJ whole genome shotgun (WGS) entry which is preliminary data.</text>
</comment>
<dbReference type="AlphaFoldDB" id="A0A9W9ZX05"/>
<evidence type="ECO:0000313" key="7">
    <source>
        <dbReference type="Proteomes" id="UP001163046"/>
    </source>
</evidence>
<dbReference type="PANTHER" id="PTHR11139">
    <property type="entry name" value="ATAXIA TELANGIECTASIA MUTATED ATM -RELATED"/>
    <property type="match status" value="1"/>
</dbReference>
<dbReference type="GO" id="GO:0005694">
    <property type="term" value="C:chromosome"/>
    <property type="evidence" value="ECO:0007669"/>
    <property type="project" value="TreeGrafter"/>
</dbReference>
<evidence type="ECO:0000256" key="1">
    <source>
        <dbReference type="ARBA" id="ARBA00004123"/>
    </source>
</evidence>
<accession>A0A9W9ZX05</accession>
<evidence type="ECO:0000256" key="3">
    <source>
        <dbReference type="ARBA" id="ARBA00022763"/>
    </source>
</evidence>
<keyword evidence="2" id="KW-0808">Transferase</keyword>
<dbReference type="GO" id="GO:0006281">
    <property type="term" value="P:DNA repair"/>
    <property type="evidence" value="ECO:0007669"/>
    <property type="project" value="TreeGrafter"/>
</dbReference>
<evidence type="ECO:0000256" key="4">
    <source>
        <dbReference type="ARBA" id="ARBA00023242"/>
    </source>
</evidence>
<protein>
    <recommendedName>
        <fullName evidence="5">PIK-related kinase FAT domain-containing protein</fullName>
    </recommendedName>
</protein>
<evidence type="ECO:0000259" key="5">
    <source>
        <dbReference type="Pfam" id="PF02259"/>
    </source>
</evidence>
<dbReference type="GO" id="GO:0000077">
    <property type="term" value="P:DNA damage checkpoint signaling"/>
    <property type="evidence" value="ECO:0007669"/>
    <property type="project" value="TreeGrafter"/>
</dbReference>
<dbReference type="Pfam" id="PF02259">
    <property type="entry name" value="FAT"/>
    <property type="match status" value="1"/>
</dbReference>
<comment type="subcellular location">
    <subcellularLocation>
        <location evidence="1">Nucleus</location>
    </subcellularLocation>
</comment>
<keyword evidence="3" id="KW-0227">DNA damage</keyword>
<dbReference type="GO" id="GO:0000723">
    <property type="term" value="P:telomere maintenance"/>
    <property type="evidence" value="ECO:0007669"/>
    <property type="project" value="TreeGrafter"/>
</dbReference>
<reference evidence="6" key="1">
    <citation type="submission" date="2023-01" db="EMBL/GenBank/DDBJ databases">
        <title>Genome assembly of the deep-sea coral Lophelia pertusa.</title>
        <authorList>
            <person name="Herrera S."/>
            <person name="Cordes E."/>
        </authorList>
    </citation>
    <scope>NUCLEOTIDE SEQUENCE</scope>
    <source>
        <strain evidence="6">USNM1676648</strain>
        <tissue evidence="6">Polyp</tissue>
    </source>
</reference>
<gene>
    <name evidence="6" type="ORF">OS493_037040</name>
</gene>
<keyword evidence="2" id="KW-0723">Serine/threonine-protein kinase</keyword>
<dbReference type="EMBL" id="MU825462">
    <property type="protein sequence ID" value="KAJ7388523.1"/>
    <property type="molecule type" value="Genomic_DNA"/>
</dbReference>
<evidence type="ECO:0000313" key="6">
    <source>
        <dbReference type="EMBL" id="KAJ7388523.1"/>
    </source>
</evidence>
<keyword evidence="2" id="KW-0418">Kinase</keyword>
<sequence>MCIYKERSMATLPPTANFPFQVRGKIFRQHLGFVQKLYIALDEPDGVAGVAASRKQKPTLHEQILDQKSSGKLCDASARYERAIQEEPGEIGTIRACYSVLLILVKSPLALIHVDGGGHSQIRVGEILECLPVLRHPGDWGSGILLESYLKLERGVGDWDVGLGRILLAAKKRFETCVALENESEFRHQLRVVRSQQMGFLSAASMESGSYQRGYEHIVRLHMLRELEEAVQRKFLVAADGADANDWESRLHISQTSFRTREPILNLRRVVLKLLPSSDELQIRTRKKLASECQGG</sequence>
<keyword evidence="7" id="KW-1185">Reference proteome</keyword>
<name>A0A9W9ZX05_9CNID</name>
<dbReference type="InterPro" id="IPR003151">
    <property type="entry name" value="PIK-rel_kinase_FAT"/>
</dbReference>
<dbReference type="PANTHER" id="PTHR11139:SF69">
    <property type="entry name" value="SERINE_THREONINE-PROTEIN KINASE ATR"/>
    <property type="match status" value="1"/>
</dbReference>
<keyword evidence="4" id="KW-0539">Nucleus</keyword>
<evidence type="ECO:0000256" key="2">
    <source>
        <dbReference type="ARBA" id="ARBA00022527"/>
    </source>
</evidence>
<proteinExistence type="predicted"/>
<feature type="domain" description="PIK-related kinase FAT" evidence="5">
    <location>
        <begin position="174"/>
        <end position="275"/>
    </location>
</feature>
<dbReference type="GO" id="GO:0005634">
    <property type="term" value="C:nucleus"/>
    <property type="evidence" value="ECO:0007669"/>
    <property type="project" value="UniProtKB-SubCell"/>
</dbReference>